<accession>A0AA91TII0</accession>
<feature type="transmembrane region" description="Helical" evidence="7">
    <location>
        <begin position="191"/>
        <end position="209"/>
    </location>
</feature>
<dbReference type="Pfam" id="PF01757">
    <property type="entry name" value="Acyl_transf_3"/>
    <property type="match status" value="1"/>
</dbReference>
<keyword evidence="5 7" id="KW-1133">Transmembrane helix</keyword>
<evidence type="ECO:0000313" key="9">
    <source>
        <dbReference type="EMBL" id="OXL43361.1"/>
    </source>
</evidence>
<dbReference type="PANTHER" id="PTHR40074">
    <property type="entry name" value="O-ACETYLTRANSFERASE WECH"/>
    <property type="match status" value="1"/>
</dbReference>
<feature type="transmembrane region" description="Helical" evidence="7">
    <location>
        <begin position="216"/>
        <end position="239"/>
    </location>
</feature>
<sequence>MFNKYESKKCNKKGKCMTRAISEKIVSANIICTILIICLHTRYEYDGFYNIIGTLSDAAVPVFFAISSYLYYEKFDWNRPLYSYGKSIQKRVFSLLVPYVIFSSFGFLVFTGKAIFKNEILPCDITSFKEVFAYICLSKGNPPLWYLTSLFEFVLLAPIIGYAVKTTKFSLLLMPITIYYCHNLSYSNIFFWLPVLIFGCYCSIWWNFILKVFRNVNLLCLSILGVVLWLFICFSFYDITDRNSFVYYVYRVMTPIIFLVLMGRMPPPSTFGLI</sequence>
<feature type="transmembrane region" description="Helical" evidence="7">
    <location>
        <begin position="245"/>
        <end position="263"/>
    </location>
</feature>
<feature type="transmembrane region" description="Helical" evidence="7">
    <location>
        <begin position="21"/>
        <end position="42"/>
    </location>
</feature>
<keyword evidence="4 7" id="KW-0812">Transmembrane</keyword>
<organism evidence="9 10">
    <name type="scientific">Segatella copri</name>
    <dbReference type="NCBI Taxonomy" id="165179"/>
    <lineage>
        <taxon>Bacteria</taxon>
        <taxon>Pseudomonadati</taxon>
        <taxon>Bacteroidota</taxon>
        <taxon>Bacteroidia</taxon>
        <taxon>Bacteroidales</taxon>
        <taxon>Prevotellaceae</taxon>
        <taxon>Segatella</taxon>
    </lineage>
</organism>
<feature type="transmembrane region" description="Helical" evidence="7">
    <location>
        <begin position="48"/>
        <end position="72"/>
    </location>
</feature>
<keyword evidence="6 7" id="KW-0472">Membrane</keyword>
<dbReference type="AlphaFoldDB" id="A0AA91TII0"/>
<keyword evidence="3" id="KW-1003">Cell membrane</keyword>
<evidence type="ECO:0000256" key="5">
    <source>
        <dbReference type="ARBA" id="ARBA00022989"/>
    </source>
</evidence>
<dbReference type="InterPro" id="IPR002656">
    <property type="entry name" value="Acyl_transf_3_dom"/>
</dbReference>
<evidence type="ECO:0000259" key="8">
    <source>
        <dbReference type="Pfam" id="PF01757"/>
    </source>
</evidence>
<dbReference type="EMBL" id="NMPZ01000019">
    <property type="protein sequence ID" value="OXL43361.1"/>
    <property type="molecule type" value="Genomic_DNA"/>
</dbReference>
<feature type="domain" description="Acyltransferase 3" evidence="8">
    <location>
        <begin position="30"/>
        <end position="267"/>
    </location>
</feature>
<reference evidence="9 10" key="1">
    <citation type="submission" date="2017-07" db="EMBL/GenBank/DDBJ databases">
        <title>Draft genome sequence of Prevotella copri isolated from the gut of healthy adult Indian.</title>
        <authorList>
            <person name="Das B."/>
            <person name="Bag S."/>
            <person name="Ghosh T.S."/>
        </authorList>
    </citation>
    <scope>NUCLEOTIDE SEQUENCE [LARGE SCALE GENOMIC DNA]</scope>
    <source>
        <strain evidence="9 10">Indica</strain>
    </source>
</reference>
<proteinExistence type="inferred from homology"/>
<evidence type="ECO:0000256" key="3">
    <source>
        <dbReference type="ARBA" id="ARBA00022475"/>
    </source>
</evidence>
<evidence type="ECO:0000256" key="6">
    <source>
        <dbReference type="ARBA" id="ARBA00023136"/>
    </source>
</evidence>
<comment type="subcellular location">
    <subcellularLocation>
        <location evidence="1">Cell membrane</location>
        <topology evidence="1">Multi-pass membrane protein</topology>
    </subcellularLocation>
</comment>
<evidence type="ECO:0000256" key="4">
    <source>
        <dbReference type="ARBA" id="ARBA00022692"/>
    </source>
</evidence>
<protein>
    <recommendedName>
        <fullName evidence="8">Acyltransferase 3 domain-containing protein</fullName>
    </recommendedName>
</protein>
<feature type="transmembrane region" description="Helical" evidence="7">
    <location>
        <begin position="144"/>
        <end position="164"/>
    </location>
</feature>
<evidence type="ECO:0000256" key="7">
    <source>
        <dbReference type="SAM" id="Phobius"/>
    </source>
</evidence>
<evidence type="ECO:0000256" key="1">
    <source>
        <dbReference type="ARBA" id="ARBA00004651"/>
    </source>
</evidence>
<name>A0AA91TII0_9BACT</name>
<comment type="similarity">
    <text evidence="2">Belongs to the acyltransferase 3 family.</text>
</comment>
<feature type="transmembrane region" description="Helical" evidence="7">
    <location>
        <begin position="92"/>
        <end position="112"/>
    </location>
</feature>
<gene>
    <name evidence="9" type="ORF">CFT61_11740</name>
</gene>
<dbReference type="PANTHER" id="PTHR40074:SF2">
    <property type="entry name" value="O-ACETYLTRANSFERASE WECH"/>
    <property type="match status" value="1"/>
</dbReference>
<comment type="caution">
    <text evidence="9">The sequence shown here is derived from an EMBL/GenBank/DDBJ whole genome shotgun (WGS) entry which is preliminary data.</text>
</comment>
<dbReference type="GO" id="GO:0005886">
    <property type="term" value="C:plasma membrane"/>
    <property type="evidence" value="ECO:0007669"/>
    <property type="project" value="UniProtKB-SubCell"/>
</dbReference>
<dbReference type="Proteomes" id="UP000215155">
    <property type="component" value="Unassembled WGS sequence"/>
</dbReference>
<evidence type="ECO:0000256" key="2">
    <source>
        <dbReference type="ARBA" id="ARBA00007400"/>
    </source>
</evidence>
<dbReference type="GO" id="GO:0009246">
    <property type="term" value="P:enterobacterial common antigen biosynthetic process"/>
    <property type="evidence" value="ECO:0007669"/>
    <property type="project" value="TreeGrafter"/>
</dbReference>
<dbReference type="GO" id="GO:0016413">
    <property type="term" value="F:O-acetyltransferase activity"/>
    <property type="evidence" value="ECO:0007669"/>
    <property type="project" value="TreeGrafter"/>
</dbReference>
<evidence type="ECO:0000313" key="10">
    <source>
        <dbReference type="Proteomes" id="UP000215155"/>
    </source>
</evidence>